<reference evidence="2" key="1">
    <citation type="journal article" date="2020" name="Nature">
        <title>Giant virus diversity and host interactions through global metagenomics.</title>
        <authorList>
            <person name="Schulz F."/>
            <person name="Roux S."/>
            <person name="Paez-Espino D."/>
            <person name="Jungbluth S."/>
            <person name="Walsh D.A."/>
            <person name="Denef V.J."/>
            <person name="McMahon K.D."/>
            <person name="Konstantinidis K.T."/>
            <person name="Eloe-Fadrosh E.A."/>
            <person name="Kyrpides N.C."/>
            <person name="Woyke T."/>
        </authorList>
    </citation>
    <scope>NUCLEOTIDE SEQUENCE</scope>
    <source>
        <strain evidence="2">GVMAG-M-3300027791-30</strain>
    </source>
</reference>
<dbReference type="AlphaFoldDB" id="A0A6C0LCW4"/>
<dbReference type="EMBL" id="MN740474">
    <property type="protein sequence ID" value="QHU28806.1"/>
    <property type="molecule type" value="Genomic_DNA"/>
</dbReference>
<feature type="transmembrane region" description="Helical" evidence="1">
    <location>
        <begin position="12"/>
        <end position="34"/>
    </location>
</feature>
<protein>
    <submittedName>
        <fullName evidence="2">Uncharacterized protein</fullName>
    </submittedName>
</protein>
<keyword evidence="1" id="KW-1133">Transmembrane helix</keyword>
<name>A0A6C0LCW4_9ZZZZ</name>
<keyword evidence="1" id="KW-0812">Transmembrane</keyword>
<evidence type="ECO:0000313" key="2">
    <source>
        <dbReference type="EMBL" id="QHU28806.1"/>
    </source>
</evidence>
<accession>A0A6C0LCW4</accession>
<sequence length="116" mass="13677">MSESTLNSGENILNFSSFIISYVSLSVIAGLFTFRVLNSLLDNIILPIIDITVLPETKFHKLTKIYNHQKKEINNNVEKDKDKYVYIVRPGMFFKELVIWCFMMLLLYFIYRITKK</sequence>
<evidence type="ECO:0000256" key="1">
    <source>
        <dbReference type="SAM" id="Phobius"/>
    </source>
</evidence>
<proteinExistence type="predicted"/>
<keyword evidence="1" id="KW-0472">Membrane</keyword>
<organism evidence="2">
    <name type="scientific">viral metagenome</name>
    <dbReference type="NCBI Taxonomy" id="1070528"/>
    <lineage>
        <taxon>unclassified sequences</taxon>
        <taxon>metagenomes</taxon>
        <taxon>organismal metagenomes</taxon>
    </lineage>
</organism>
<feature type="transmembrane region" description="Helical" evidence="1">
    <location>
        <begin position="92"/>
        <end position="111"/>
    </location>
</feature>